<proteinExistence type="inferred from homology"/>
<dbReference type="PANTHER" id="PTHR45624:SF4">
    <property type="entry name" value="CONGESTED-LIKE TRACHEA PROTEIN-RELATED"/>
    <property type="match status" value="1"/>
</dbReference>
<feature type="transmembrane region" description="Helical" evidence="11">
    <location>
        <begin position="73"/>
        <end position="91"/>
    </location>
</feature>
<evidence type="ECO:0008006" key="14">
    <source>
        <dbReference type="Google" id="ProtNLM"/>
    </source>
</evidence>
<reference evidence="12" key="1">
    <citation type="submission" date="2013-04" db="EMBL/GenBank/DDBJ databases">
        <authorList>
            <person name="Qu J."/>
            <person name="Murali S.C."/>
            <person name="Bandaranaike D."/>
            <person name="Bellair M."/>
            <person name="Blankenburg K."/>
            <person name="Chao H."/>
            <person name="Dinh H."/>
            <person name="Doddapaneni H."/>
            <person name="Downs B."/>
            <person name="Dugan-Rocha S."/>
            <person name="Elkadiri S."/>
            <person name="Gnanaolivu R.D."/>
            <person name="Hernandez B."/>
            <person name="Javaid M."/>
            <person name="Jayaseelan J.C."/>
            <person name="Lee S."/>
            <person name="Li M."/>
            <person name="Ming W."/>
            <person name="Munidasa M."/>
            <person name="Muniz J."/>
            <person name="Nguyen L."/>
            <person name="Ongeri F."/>
            <person name="Osuji N."/>
            <person name="Pu L.-L."/>
            <person name="Puazo M."/>
            <person name="Qu C."/>
            <person name="Quiroz J."/>
            <person name="Raj R."/>
            <person name="Weissenberger G."/>
            <person name="Xin Y."/>
            <person name="Zou X."/>
            <person name="Han Y."/>
            <person name="Richards S."/>
            <person name="Worley K."/>
            <person name="Muzny D."/>
            <person name="Gibbs R."/>
        </authorList>
    </citation>
    <scope>NUCLEOTIDE SEQUENCE</scope>
    <source>
        <strain evidence="12">Sampled in the wild</strain>
    </source>
</reference>
<feature type="repeat" description="Solcar" evidence="9">
    <location>
        <begin position="6"/>
        <end position="97"/>
    </location>
</feature>
<evidence type="ECO:0000256" key="3">
    <source>
        <dbReference type="ARBA" id="ARBA00022448"/>
    </source>
</evidence>
<evidence type="ECO:0000256" key="5">
    <source>
        <dbReference type="ARBA" id="ARBA00022737"/>
    </source>
</evidence>
<accession>A0A8K0KL85</accession>
<keyword evidence="5" id="KW-0677">Repeat</keyword>
<dbReference type="PRINTS" id="PR00926">
    <property type="entry name" value="MITOCARRIER"/>
</dbReference>
<gene>
    <name evidence="12" type="ORF">J437_LFUL008174</name>
</gene>
<protein>
    <recommendedName>
        <fullName evidence="14">Mitochondrial carnitine/acylcarnitine carrier protein</fullName>
    </recommendedName>
</protein>
<dbReference type="InterPro" id="IPR050567">
    <property type="entry name" value="Mitochondrial_Carrier"/>
</dbReference>
<feature type="transmembrane region" description="Helical" evidence="11">
    <location>
        <begin position="111"/>
        <end position="129"/>
    </location>
</feature>
<comment type="similarity">
    <text evidence="2 10">Belongs to the mitochondrial carrier (TC 2.A.29) family.</text>
</comment>
<evidence type="ECO:0000256" key="8">
    <source>
        <dbReference type="ARBA" id="ARBA00023136"/>
    </source>
</evidence>
<dbReference type="EMBL" id="KZ309125">
    <property type="protein sequence ID" value="KAG8237122.1"/>
    <property type="molecule type" value="Genomic_DNA"/>
</dbReference>
<evidence type="ECO:0000256" key="2">
    <source>
        <dbReference type="ARBA" id="ARBA00006375"/>
    </source>
</evidence>
<evidence type="ECO:0000256" key="10">
    <source>
        <dbReference type="RuleBase" id="RU000488"/>
    </source>
</evidence>
<dbReference type="SUPFAM" id="SSF103506">
    <property type="entry name" value="Mitochondrial carrier"/>
    <property type="match status" value="1"/>
</dbReference>
<dbReference type="PROSITE" id="PS50920">
    <property type="entry name" value="SOLCAR"/>
    <property type="match status" value="3"/>
</dbReference>
<dbReference type="GO" id="GO:0006839">
    <property type="term" value="P:mitochondrial transport"/>
    <property type="evidence" value="ECO:0007669"/>
    <property type="project" value="TreeGrafter"/>
</dbReference>
<dbReference type="PANTHER" id="PTHR45624">
    <property type="entry name" value="MITOCHONDRIAL BASIC AMINO ACIDS TRANSPORTER-RELATED"/>
    <property type="match status" value="1"/>
</dbReference>
<evidence type="ECO:0000256" key="6">
    <source>
        <dbReference type="ARBA" id="ARBA00022989"/>
    </source>
</evidence>
<dbReference type="Gene3D" id="1.50.40.10">
    <property type="entry name" value="Mitochondrial carrier domain"/>
    <property type="match status" value="2"/>
</dbReference>
<dbReference type="InterPro" id="IPR023395">
    <property type="entry name" value="MCP_dom_sf"/>
</dbReference>
<dbReference type="GO" id="GO:1902603">
    <property type="term" value="P:carnitine transmembrane transport"/>
    <property type="evidence" value="ECO:0007669"/>
    <property type="project" value="TreeGrafter"/>
</dbReference>
<dbReference type="Proteomes" id="UP000792457">
    <property type="component" value="Unassembled WGS sequence"/>
</dbReference>
<name>A0A8K0KL85_LADFU</name>
<keyword evidence="3 10" id="KW-0813">Transport</keyword>
<dbReference type="InterPro" id="IPR018108">
    <property type="entry name" value="MCP_transmembrane"/>
</dbReference>
<keyword evidence="6 11" id="KW-1133">Transmembrane helix</keyword>
<keyword evidence="7" id="KW-0496">Mitochondrion</keyword>
<organism evidence="12 13">
    <name type="scientific">Ladona fulva</name>
    <name type="common">Scarce chaser dragonfly</name>
    <name type="synonym">Libellula fulva</name>
    <dbReference type="NCBI Taxonomy" id="123851"/>
    <lineage>
        <taxon>Eukaryota</taxon>
        <taxon>Metazoa</taxon>
        <taxon>Ecdysozoa</taxon>
        <taxon>Arthropoda</taxon>
        <taxon>Hexapoda</taxon>
        <taxon>Insecta</taxon>
        <taxon>Pterygota</taxon>
        <taxon>Palaeoptera</taxon>
        <taxon>Odonata</taxon>
        <taxon>Epiprocta</taxon>
        <taxon>Anisoptera</taxon>
        <taxon>Libelluloidea</taxon>
        <taxon>Libellulidae</taxon>
        <taxon>Ladona</taxon>
    </lineage>
</organism>
<evidence type="ECO:0000313" key="13">
    <source>
        <dbReference type="Proteomes" id="UP000792457"/>
    </source>
</evidence>
<dbReference type="Pfam" id="PF00153">
    <property type="entry name" value="Mito_carr"/>
    <property type="match status" value="3"/>
</dbReference>
<dbReference type="GO" id="GO:0015227">
    <property type="term" value="F:O-acyl-L-carnitine transmembrane transporter activity"/>
    <property type="evidence" value="ECO:0007669"/>
    <property type="project" value="TreeGrafter"/>
</dbReference>
<comment type="caution">
    <text evidence="12">The sequence shown here is derived from an EMBL/GenBank/DDBJ whole genome shotgun (WGS) entry which is preliminary data.</text>
</comment>
<keyword evidence="13" id="KW-1185">Reference proteome</keyword>
<feature type="repeat" description="Solcar" evidence="9">
    <location>
        <begin position="206"/>
        <end position="292"/>
    </location>
</feature>
<evidence type="ECO:0000313" key="12">
    <source>
        <dbReference type="EMBL" id="KAG8237122.1"/>
    </source>
</evidence>
<dbReference type="GO" id="GO:0031966">
    <property type="term" value="C:mitochondrial membrane"/>
    <property type="evidence" value="ECO:0007669"/>
    <property type="project" value="UniProtKB-SubCell"/>
</dbReference>
<sequence>MSNDEAIPFKHLFSGGFGGMCSVVTGHPLDTIKVRLQCMPVPNPGEAPLYRGTWDCAKKIILQNGAKGLYKGMATPLLIVSPVYAISFFGYRLGKNIQRKSADHKHISSELFLAGAFSGLLTSVLVVPGDRVKCLLQLQQGSEGPHIYNGSIDCFRKLYKEGGISNLYKGTCATLLRDIPGNGVYFMTYELLQGLLKQADQEMPQTRLLRTIMAGGTAGICSWLVAMPFDVLKSRLQTSSDGTYSRGIRDVYLELMKKEGLKGLYRGSSPTFIRAFAANAACFIGFEESMKYVNWVFTEV</sequence>
<evidence type="ECO:0000256" key="7">
    <source>
        <dbReference type="ARBA" id="ARBA00023128"/>
    </source>
</evidence>
<feature type="repeat" description="Solcar" evidence="9">
    <location>
        <begin position="106"/>
        <end position="195"/>
    </location>
</feature>
<keyword evidence="8 9" id="KW-0472">Membrane</keyword>
<dbReference type="InterPro" id="IPR002067">
    <property type="entry name" value="MCP"/>
</dbReference>
<evidence type="ECO:0000256" key="11">
    <source>
        <dbReference type="SAM" id="Phobius"/>
    </source>
</evidence>
<comment type="subcellular location">
    <subcellularLocation>
        <location evidence="1">Mitochondrion membrane</location>
        <topology evidence="1">Multi-pass membrane protein</topology>
    </subcellularLocation>
</comment>
<evidence type="ECO:0000256" key="1">
    <source>
        <dbReference type="ARBA" id="ARBA00004225"/>
    </source>
</evidence>
<dbReference type="OrthoDB" id="14252at2759"/>
<dbReference type="AlphaFoldDB" id="A0A8K0KL85"/>
<reference evidence="12" key="2">
    <citation type="submission" date="2017-10" db="EMBL/GenBank/DDBJ databases">
        <title>Ladona fulva Genome sequencing and assembly.</title>
        <authorList>
            <person name="Murali S."/>
            <person name="Richards S."/>
            <person name="Bandaranaike D."/>
            <person name="Bellair M."/>
            <person name="Blankenburg K."/>
            <person name="Chao H."/>
            <person name="Dinh H."/>
            <person name="Doddapaneni H."/>
            <person name="Dugan-Rocha S."/>
            <person name="Elkadiri S."/>
            <person name="Gnanaolivu R."/>
            <person name="Hernandez B."/>
            <person name="Skinner E."/>
            <person name="Javaid M."/>
            <person name="Lee S."/>
            <person name="Li M."/>
            <person name="Ming W."/>
            <person name="Munidasa M."/>
            <person name="Muniz J."/>
            <person name="Nguyen L."/>
            <person name="Hughes D."/>
            <person name="Osuji N."/>
            <person name="Pu L.-L."/>
            <person name="Puazo M."/>
            <person name="Qu C."/>
            <person name="Quiroz J."/>
            <person name="Raj R."/>
            <person name="Weissenberger G."/>
            <person name="Xin Y."/>
            <person name="Zou X."/>
            <person name="Han Y."/>
            <person name="Worley K."/>
            <person name="Muzny D."/>
            <person name="Gibbs R."/>
        </authorList>
    </citation>
    <scope>NUCLEOTIDE SEQUENCE</scope>
    <source>
        <strain evidence="12">Sampled in the wild</strain>
    </source>
</reference>
<evidence type="ECO:0000256" key="9">
    <source>
        <dbReference type="PROSITE-ProRule" id="PRU00282"/>
    </source>
</evidence>
<keyword evidence="4 9" id="KW-0812">Transmembrane</keyword>
<evidence type="ECO:0000256" key="4">
    <source>
        <dbReference type="ARBA" id="ARBA00022692"/>
    </source>
</evidence>